<reference evidence="1" key="3">
    <citation type="journal article" date="2017" name="Nature">
        <title>Genome sequence of the progenitor of the wheat D genome Aegilops tauschii.</title>
        <authorList>
            <person name="Luo M.C."/>
            <person name="Gu Y.Q."/>
            <person name="Puiu D."/>
            <person name="Wang H."/>
            <person name="Twardziok S.O."/>
            <person name="Deal K.R."/>
            <person name="Huo N."/>
            <person name="Zhu T."/>
            <person name="Wang L."/>
            <person name="Wang Y."/>
            <person name="McGuire P.E."/>
            <person name="Liu S."/>
            <person name="Long H."/>
            <person name="Ramasamy R.K."/>
            <person name="Rodriguez J.C."/>
            <person name="Van S.L."/>
            <person name="Yuan L."/>
            <person name="Wang Z."/>
            <person name="Xia Z."/>
            <person name="Xiao L."/>
            <person name="Anderson O.D."/>
            <person name="Ouyang S."/>
            <person name="Liang Y."/>
            <person name="Zimin A.V."/>
            <person name="Pertea G."/>
            <person name="Qi P."/>
            <person name="Bennetzen J.L."/>
            <person name="Dai X."/>
            <person name="Dawson M.W."/>
            <person name="Muller H.G."/>
            <person name="Kugler K."/>
            <person name="Rivarola-Duarte L."/>
            <person name="Spannagl M."/>
            <person name="Mayer K.F.X."/>
            <person name="Lu F.H."/>
            <person name="Bevan M.W."/>
            <person name="Leroy P."/>
            <person name="Li P."/>
            <person name="You F.M."/>
            <person name="Sun Q."/>
            <person name="Liu Z."/>
            <person name="Lyons E."/>
            <person name="Wicker T."/>
            <person name="Salzberg S.L."/>
            <person name="Devos K.M."/>
            <person name="Dvorak J."/>
        </authorList>
    </citation>
    <scope>NUCLEOTIDE SEQUENCE [LARGE SCALE GENOMIC DNA]</scope>
    <source>
        <strain evidence="1">cv. AL8/78</strain>
    </source>
</reference>
<dbReference type="STRING" id="200361.A0A453D835"/>
<proteinExistence type="predicted"/>
<protein>
    <submittedName>
        <fullName evidence="1">Uncharacterized protein</fullName>
    </submittedName>
</protein>
<reference evidence="2" key="2">
    <citation type="journal article" date="2017" name="Nat. Plants">
        <title>The Aegilops tauschii genome reveals multiple impacts of transposons.</title>
        <authorList>
            <person name="Zhao G."/>
            <person name="Zou C."/>
            <person name="Li K."/>
            <person name="Wang K."/>
            <person name="Li T."/>
            <person name="Gao L."/>
            <person name="Zhang X."/>
            <person name="Wang H."/>
            <person name="Yang Z."/>
            <person name="Liu X."/>
            <person name="Jiang W."/>
            <person name="Mao L."/>
            <person name="Kong X."/>
            <person name="Jiao Y."/>
            <person name="Jia J."/>
        </authorList>
    </citation>
    <scope>NUCLEOTIDE SEQUENCE [LARGE SCALE GENOMIC DNA]</scope>
    <source>
        <strain evidence="2">cv. AL8/78</strain>
    </source>
</reference>
<dbReference type="Gramene" id="AET2Gv21123100.1">
    <property type="protein sequence ID" value="AET2Gv21123100.1"/>
    <property type="gene ID" value="AET2Gv21123100"/>
</dbReference>
<accession>A0A453D835</accession>
<evidence type="ECO:0000313" key="2">
    <source>
        <dbReference type="Proteomes" id="UP000015105"/>
    </source>
</evidence>
<sequence length="97" mass="10042">AASASMGASSSWPIAVVRMSGPWRVETSAGGLVNALRGVKDVEAKWIGWADVNIPDEVGQRALAEELTSLATLNLSNSSVSHGEAAAGLEKHHGVLH</sequence>
<evidence type="ECO:0000313" key="1">
    <source>
        <dbReference type="EnsemblPlants" id="AET2Gv21123100.1"/>
    </source>
</evidence>
<dbReference type="AlphaFoldDB" id="A0A453D835"/>
<dbReference type="EnsemblPlants" id="AET2Gv21123100.1">
    <property type="protein sequence ID" value="AET2Gv21123100.1"/>
    <property type="gene ID" value="AET2Gv21123100"/>
</dbReference>
<dbReference type="Proteomes" id="UP000015105">
    <property type="component" value="Chromosome 2D"/>
</dbReference>
<dbReference type="Gene3D" id="3.40.50.2000">
    <property type="entry name" value="Glycogen Phosphorylase B"/>
    <property type="match status" value="1"/>
</dbReference>
<organism evidence="1 2">
    <name type="scientific">Aegilops tauschii subsp. strangulata</name>
    <name type="common">Goatgrass</name>
    <dbReference type="NCBI Taxonomy" id="200361"/>
    <lineage>
        <taxon>Eukaryota</taxon>
        <taxon>Viridiplantae</taxon>
        <taxon>Streptophyta</taxon>
        <taxon>Embryophyta</taxon>
        <taxon>Tracheophyta</taxon>
        <taxon>Spermatophyta</taxon>
        <taxon>Magnoliopsida</taxon>
        <taxon>Liliopsida</taxon>
        <taxon>Poales</taxon>
        <taxon>Poaceae</taxon>
        <taxon>BOP clade</taxon>
        <taxon>Pooideae</taxon>
        <taxon>Triticodae</taxon>
        <taxon>Triticeae</taxon>
        <taxon>Triticinae</taxon>
        <taxon>Aegilops</taxon>
    </lineage>
</organism>
<reference evidence="1" key="5">
    <citation type="journal article" date="2021" name="G3 (Bethesda)">
        <title>Aegilops tauschii genome assembly Aet v5.0 features greater sequence contiguity and improved annotation.</title>
        <authorList>
            <person name="Wang L."/>
            <person name="Zhu T."/>
            <person name="Rodriguez J.C."/>
            <person name="Deal K.R."/>
            <person name="Dubcovsky J."/>
            <person name="McGuire P.E."/>
            <person name="Lux T."/>
            <person name="Spannagl M."/>
            <person name="Mayer K.F.X."/>
            <person name="Baldrich P."/>
            <person name="Meyers B.C."/>
            <person name="Huo N."/>
            <person name="Gu Y.Q."/>
            <person name="Zhou H."/>
            <person name="Devos K.M."/>
            <person name="Bennetzen J.L."/>
            <person name="Unver T."/>
            <person name="Budak H."/>
            <person name="Gulick P.J."/>
            <person name="Galiba G."/>
            <person name="Kalapos B."/>
            <person name="Nelson D.R."/>
            <person name="Li P."/>
            <person name="You F.M."/>
            <person name="Luo M.C."/>
            <person name="Dvorak J."/>
        </authorList>
    </citation>
    <scope>NUCLEOTIDE SEQUENCE [LARGE SCALE GENOMIC DNA]</scope>
    <source>
        <strain evidence="1">cv. AL8/78</strain>
    </source>
</reference>
<reference evidence="1" key="4">
    <citation type="submission" date="2019-03" db="UniProtKB">
        <authorList>
            <consortium name="EnsemblPlants"/>
        </authorList>
    </citation>
    <scope>IDENTIFICATION</scope>
</reference>
<keyword evidence="2" id="KW-1185">Reference proteome</keyword>
<reference evidence="2" key="1">
    <citation type="journal article" date="2014" name="Science">
        <title>Ancient hybridizations among the ancestral genomes of bread wheat.</title>
        <authorList>
            <consortium name="International Wheat Genome Sequencing Consortium,"/>
            <person name="Marcussen T."/>
            <person name="Sandve S.R."/>
            <person name="Heier L."/>
            <person name="Spannagl M."/>
            <person name="Pfeifer M."/>
            <person name="Jakobsen K.S."/>
            <person name="Wulff B.B."/>
            <person name="Steuernagel B."/>
            <person name="Mayer K.F."/>
            <person name="Olsen O.A."/>
        </authorList>
    </citation>
    <scope>NUCLEOTIDE SEQUENCE [LARGE SCALE GENOMIC DNA]</scope>
    <source>
        <strain evidence="2">cv. AL8/78</strain>
    </source>
</reference>
<name>A0A453D835_AEGTS</name>